<evidence type="ECO:0000259" key="13">
    <source>
        <dbReference type="Pfam" id="PF02749"/>
    </source>
</evidence>
<dbReference type="FunFam" id="3.90.1170.20:FF:000001">
    <property type="entry name" value="Nicotinate-nucleotide diphosphorylase (Carboxylating)"/>
    <property type="match status" value="1"/>
</dbReference>
<dbReference type="NCBIfam" id="TIGR00078">
    <property type="entry name" value="nadC"/>
    <property type="match status" value="1"/>
</dbReference>
<dbReference type="PANTHER" id="PTHR32179:SF3">
    <property type="entry name" value="NICOTINATE-NUCLEOTIDE PYROPHOSPHORYLASE [CARBOXYLATING]"/>
    <property type="match status" value="1"/>
</dbReference>
<evidence type="ECO:0000256" key="9">
    <source>
        <dbReference type="ARBA" id="ARBA00033102"/>
    </source>
</evidence>
<gene>
    <name evidence="14" type="ORF">MNBD_GAMMA19-1467</name>
</gene>
<evidence type="ECO:0000256" key="3">
    <source>
        <dbReference type="ARBA" id="ARBA00009400"/>
    </source>
</evidence>
<proteinExistence type="inferred from homology"/>
<comment type="function">
    <text evidence="1">Involved in the catabolism of quinolinic acid (QA).</text>
</comment>
<evidence type="ECO:0000256" key="5">
    <source>
        <dbReference type="ARBA" id="ARBA00011944"/>
    </source>
</evidence>
<dbReference type="PIRSF" id="PIRSF006250">
    <property type="entry name" value="NadC_ModD"/>
    <property type="match status" value="1"/>
</dbReference>
<dbReference type="SUPFAM" id="SSF51690">
    <property type="entry name" value="Nicotinate/Quinolinate PRTase C-terminal domain-like"/>
    <property type="match status" value="1"/>
</dbReference>
<dbReference type="InterPro" id="IPR002638">
    <property type="entry name" value="Quinolinate_PRibosylTrfase_C"/>
</dbReference>
<dbReference type="InterPro" id="IPR037128">
    <property type="entry name" value="Quinolinate_PRibosylTase_N_sf"/>
</dbReference>
<organism evidence="14">
    <name type="scientific">hydrothermal vent metagenome</name>
    <dbReference type="NCBI Taxonomy" id="652676"/>
    <lineage>
        <taxon>unclassified sequences</taxon>
        <taxon>metagenomes</taxon>
        <taxon>ecological metagenomes</taxon>
    </lineage>
</organism>
<sequence>MPELPGDFAVVVAAALIEDIGNGDISAALIPADAQSTAQVISREDAVLCGTAWFNEVFRQLDAHIVVDWQVGDGDTICTNQTLCSLTGNSRSLLSGERSALNLLQTLSATATQTRKFEDAVSGTGAVILDTRKTLPGLRTAQKYAVTCGGGSNHRMGLFDAFLIKENHILAAGSIAAAVASARQQHAELKVEVEVENLDEVRQALDAGADQLLLDNMGLATLREAVALNRKKNNGYARLEASGGISLERVRAIAETGVDFISVGSITKDIHAVDLSMRFIGNVK</sequence>
<dbReference type="SUPFAM" id="SSF54675">
    <property type="entry name" value="Nicotinate/Quinolinate PRTase N-terminal domain-like"/>
    <property type="match status" value="1"/>
</dbReference>
<feature type="domain" description="Quinolinate phosphoribosyl transferase N-terminal" evidence="13">
    <location>
        <begin position="27"/>
        <end position="108"/>
    </location>
</feature>
<dbReference type="Gene3D" id="3.90.1170.20">
    <property type="entry name" value="Quinolinate phosphoribosyl transferase, N-terminal domain"/>
    <property type="match status" value="1"/>
</dbReference>
<evidence type="ECO:0000256" key="1">
    <source>
        <dbReference type="ARBA" id="ARBA00003237"/>
    </source>
</evidence>
<evidence type="ECO:0000313" key="14">
    <source>
        <dbReference type="EMBL" id="VAW99246.1"/>
    </source>
</evidence>
<evidence type="ECO:0000256" key="2">
    <source>
        <dbReference type="ARBA" id="ARBA00004893"/>
    </source>
</evidence>
<keyword evidence="6" id="KW-0662">Pyridine nucleotide biosynthesis</keyword>
<evidence type="ECO:0000256" key="7">
    <source>
        <dbReference type="ARBA" id="ARBA00022676"/>
    </source>
</evidence>
<evidence type="ECO:0000256" key="4">
    <source>
        <dbReference type="ARBA" id="ARBA00011218"/>
    </source>
</evidence>
<accession>A0A3B1B2E8</accession>
<evidence type="ECO:0000256" key="10">
    <source>
        <dbReference type="ARBA" id="ARBA00047445"/>
    </source>
</evidence>
<dbReference type="GO" id="GO:0009435">
    <property type="term" value="P:NAD+ biosynthetic process"/>
    <property type="evidence" value="ECO:0007669"/>
    <property type="project" value="UniProtKB-UniPathway"/>
</dbReference>
<dbReference type="EMBL" id="UOFV01000167">
    <property type="protein sequence ID" value="VAW99246.1"/>
    <property type="molecule type" value="Genomic_DNA"/>
</dbReference>
<dbReference type="GO" id="GO:0004514">
    <property type="term" value="F:nicotinate-nucleotide diphosphorylase (carboxylating) activity"/>
    <property type="evidence" value="ECO:0007669"/>
    <property type="project" value="UniProtKB-EC"/>
</dbReference>
<dbReference type="InterPro" id="IPR027277">
    <property type="entry name" value="NadC/ModD"/>
</dbReference>
<evidence type="ECO:0000256" key="8">
    <source>
        <dbReference type="ARBA" id="ARBA00022679"/>
    </source>
</evidence>
<dbReference type="InterPro" id="IPR004393">
    <property type="entry name" value="NadC"/>
</dbReference>
<name>A0A3B1B2E8_9ZZZZ</name>
<dbReference type="EC" id="2.4.2.19" evidence="5"/>
<keyword evidence="8 14" id="KW-0808">Transferase</keyword>
<dbReference type="InterPro" id="IPR036068">
    <property type="entry name" value="Nicotinate_pribotase-like_C"/>
</dbReference>
<evidence type="ECO:0000256" key="6">
    <source>
        <dbReference type="ARBA" id="ARBA00022642"/>
    </source>
</evidence>
<dbReference type="GO" id="GO:0034213">
    <property type="term" value="P:quinolinate catabolic process"/>
    <property type="evidence" value="ECO:0007669"/>
    <property type="project" value="TreeGrafter"/>
</dbReference>
<evidence type="ECO:0000259" key="12">
    <source>
        <dbReference type="Pfam" id="PF01729"/>
    </source>
</evidence>
<dbReference type="AlphaFoldDB" id="A0A3B1B2E8"/>
<feature type="domain" description="Quinolinate phosphoribosyl transferase C-terminal" evidence="12">
    <location>
        <begin position="111"/>
        <end position="278"/>
    </location>
</feature>
<dbReference type="InterPro" id="IPR013785">
    <property type="entry name" value="Aldolase_TIM"/>
</dbReference>
<evidence type="ECO:0000256" key="11">
    <source>
        <dbReference type="ARBA" id="ARBA00069173"/>
    </source>
</evidence>
<reference evidence="14" key="1">
    <citation type="submission" date="2018-06" db="EMBL/GenBank/DDBJ databases">
        <authorList>
            <person name="Zhirakovskaya E."/>
        </authorList>
    </citation>
    <scope>NUCLEOTIDE SEQUENCE</scope>
</reference>
<dbReference type="Pfam" id="PF01729">
    <property type="entry name" value="QRPTase_C"/>
    <property type="match status" value="1"/>
</dbReference>
<dbReference type="Pfam" id="PF02749">
    <property type="entry name" value="QRPTase_N"/>
    <property type="match status" value="1"/>
</dbReference>
<dbReference type="CDD" id="cd01572">
    <property type="entry name" value="QPRTase"/>
    <property type="match status" value="1"/>
</dbReference>
<dbReference type="InterPro" id="IPR022412">
    <property type="entry name" value="Quinolinate_PRibosylTrfase_N"/>
</dbReference>
<protein>
    <recommendedName>
        <fullName evidence="11">Probable nicotinate-nucleotide pyrophosphorylase [carboxylating]</fullName>
        <ecNumber evidence="5">2.4.2.19</ecNumber>
    </recommendedName>
    <alternativeName>
        <fullName evidence="9">Quinolinate phosphoribosyltransferase [decarboxylating]</fullName>
    </alternativeName>
</protein>
<dbReference type="GO" id="GO:0005737">
    <property type="term" value="C:cytoplasm"/>
    <property type="evidence" value="ECO:0007669"/>
    <property type="project" value="TreeGrafter"/>
</dbReference>
<dbReference type="Gene3D" id="3.20.20.70">
    <property type="entry name" value="Aldolase class I"/>
    <property type="match status" value="1"/>
</dbReference>
<dbReference type="UniPathway" id="UPA00253">
    <property type="reaction ID" value="UER00331"/>
</dbReference>
<comment type="catalytic activity">
    <reaction evidence="10">
        <text>nicotinate beta-D-ribonucleotide + CO2 + diphosphate = quinolinate + 5-phospho-alpha-D-ribose 1-diphosphate + 2 H(+)</text>
        <dbReference type="Rhea" id="RHEA:12733"/>
        <dbReference type="ChEBI" id="CHEBI:15378"/>
        <dbReference type="ChEBI" id="CHEBI:16526"/>
        <dbReference type="ChEBI" id="CHEBI:29959"/>
        <dbReference type="ChEBI" id="CHEBI:33019"/>
        <dbReference type="ChEBI" id="CHEBI:57502"/>
        <dbReference type="ChEBI" id="CHEBI:58017"/>
        <dbReference type="EC" id="2.4.2.19"/>
    </reaction>
</comment>
<comment type="pathway">
    <text evidence="2">Cofactor biosynthesis; NAD(+) biosynthesis; nicotinate D-ribonucleotide from quinolinate: step 1/1.</text>
</comment>
<keyword evidence="7 14" id="KW-0328">Glycosyltransferase</keyword>
<dbReference type="FunFam" id="3.20.20.70:FF:000030">
    <property type="entry name" value="Nicotinate-nucleotide pyrophosphorylase, carboxylating"/>
    <property type="match status" value="1"/>
</dbReference>
<comment type="subunit">
    <text evidence="4">Hexamer formed by 3 homodimers.</text>
</comment>
<dbReference type="PANTHER" id="PTHR32179">
    <property type="entry name" value="NICOTINATE-NUCLEOTIDE PYROPHOSPHORYLASE [CARBOXYLATING]"/>
    <property type="match status" value="1"/>
</dbReference>
<comment type="similarity">
    <text evidence="3">Belongs to the NadC/ModD family.</text>
</comment>